<dbReference type="Pfam" id="PF03602">
    <property type="entry name" value="Cons_hypoth95"/>
    <property type="match status" value="1"/>
</dbReference>
<dbReference type="GO" id="GO:0003676">
    <property type="term" value="F:nucleic acid binding"/>
    <property type="evidence" value="ECO:0007669"/>
    <property type="project" value="InterPro"/>
</dbReference>
<dbReference type="RefSeq" id="WP_115756845.1">
    <property type="nucleotide sequence ID" value="NZ_LGOX01000001.1"/>
</dbReference>
<gene>
    <name evidence="3" type="ORF">AXE73_01360</name>
</gene>
<dbReference type="InterPro" id="IPR002052">
    <property type="entry name" value="DNA_methylase_N6_adenine_CS"/>
</dbReference>
<dbReference type="PANTHER" id="PTHR43542">
    <property type="entry name" value="METHYLTRANSFERASE"/>
    <property type="match status" value="1"/>
</dbReference>
<dbReference type="CDD" id="cd02440">
    <property type="entry name" value="AdoMet_MTases"/>
    <property type="match status" value="1"/>
</dbReference>
<evidence type="ECO:0000256" key="2">
    <source>
        <dbReference type="ARBA" id="ARBA00022679"/>
    </source>
</evidence>
<dbReference type="PANTHER" id="PTHR43542:SF1">
    <property type="entry name" value="METHYLTRANSFERASE"/>
    <property type="match status" value="1"/>
</dbReference>
<dbReference type="Gene3D" id="3.40.50.150">
    <property type="entry name" value="Vaccinia Virus protein VP39"/>
    <property type="match status" value="1"/>
</dbReference>
<dbReference type="Proteomes" id="UP000258533">
    <property type="component" value="Unassembled WGS sequence"/>
</dbReference>
<dbReference type="PROSITE" id="PS00092">
    <property type="entry name" value="N6_MTASE"/>
    <property type="match status" value="1"/>
</dbReference>
<keyword evidence="1 3" id="KW-0489">Methyltransferase</keyword>
<dbReference type="AlphaFoldDB" id="A0A3D8THJ8"/>
<accession>A0A3D8THJ8</accession>
<dbReference type="PIRSF" id="PIRSF004553">
    <property type="entry name" value="CHP00095"/>
    <property type="match status" value="1"/>
</dbReference>
<sequence>MHVIAGRFKGTPLCAAKSCTRPTTDRTKEAIFSRLDSWGVCGGARVLDLFAGTAALGVEAISRGANELVCVEANAAAASLIAKTVKVLESQSAWSQDLSVRVNKKRAEQFVQDYSGEAFDLVFIDPPYALETEQVELLIENMVNRGVVSAAADTLIVLERSARSVVPKICAGWEIFDTRNYGETAVMFIQTSRNSK</sequence>
<dbReference type="GO" id="GO:0008168">
    <property type="term" value="F:methyltransferase activity"/>
    <property type="evidence" value="ECO:0007669"/>
    <property type="project" value="UniProtKB-KW"/>
</dbReference>
<organism evidence="3 4">
    <name type="scientific">Gardnerella vaginalis</name>
    <dbReference type="NCBI Taxonomy" id="2702"/>
    <lineage>
        <taxon>Bacteria</taxon>
        <taxon>Bacillati</taxon>
        <taxon>Actinomycetota</taxon>
        <taxon>Actinomycetes</taxon>
        <taxon>Bifidobacteriales</taxon>
        <taxon>Bifidobacteriaceae</taxon>
        <taxon>Gardnerella</taxon>
    </lineage>
</organism>
<dbReference type="EMBL" id="LRTT01000001">
    <property type="protein sequence ID" value="RFD77291.1"/>
    <property type="molecule type" value="Genomic_DNA"/>
</dbReference>
<dbReference type="SUPFAM" id="SSF53335">
    <property type="entry name" value="S-adenosyl-L-methionine-dependent methyltransferases"/>
    <property type="match status" value="1"/>
</dbReference>
<comment type="caution">
    <text evidence="3">The sequence shown here is derived from an EMBL/GenBank/DDBJ whole genome shotgun (WGS) entry which is preliminary data.</text>
</comment>
<dbReference type="InterPro" id="IPR004398">
    <property type="entry name" value="RNA_MeTrfase_RsmD"/>
</dbReference>
<name>A0A3D8THJ8_GARVA</name>
<protein>
    <submittedName>
        <fullName evidence="3">16S rRNA (Guanine(966)-N(2))-methyltransferase RsmD</fullName>
    </submittedName>
</protein>
<dbReference type="GO" id="GO:0031167">
    <property type="term" value="P:rRNA methylation"/>
    <property type="evidence" value="ECO:0007669"/>
    <property type="project" value="InterPro"/>
</dbReference>
<evidence type="ECO:0000256" key="1">
    <source>
        <dbReference type="ARBA" id="ARBA00022603"/>
    </source>
</evidence>
<proteinExistence type="predicted"/>
<dbReference type="InterPro" id="IPR029063">
    <property type="entry name" value="SAM-dependent_MTases_sf"/>
</dbReference>
<reference evidence="3 4" key="1">
    <citation type="submission" date="2016-02" db="EMBL/GenBank/DDBJ databases">
        <title>Gardnerella vaginalis Subgroups Defined by cpn60 Sequencing and Sialidase Activity in Isolates from Canada, Belgium and Kenya.</title>
        <authorList>
            <person name="Schellenberg J."/>
            <person name="Paramel Jayaprakash T."/>
            <person name="Withana Gamage N."/>
            <person name="Patterson M.H."/>
            <person name="Vaneechoutte M."/>
            <person name="Hill J.E."/>
        </authorList>
    </citation>
    <scope>NUCLEOTIDE SEQUENCE [LARGE SCALE GENOMIC DNA]</scope>
    <source>
        <strain evidence="3 4">N144</strain>
    </source>
</reference>
<evidence type="ECO:0000313" key="4">
    <source>
        <dbReference type="Proteomes" id="UP000258533"/>
    </source>
</evidence>
<keyword evidence="2 3" id="KW-0808">Transferase</keyword>
<evidence type="ECO:0000313" key="3">
    <source>
        <dbReference type="EMBL" id="RFD77291.1"/>
    </source>
</evidence>